<proteinExistence type="inferred from homology"/>
<dbReference type="Proteomes" id="UP001280121">
    <property type="component" value="Unassembled WGS sequence"/>
</dbReference>
<evidence type="ECO:0000256" key="9">
    <source>
        <dbReference type="ARBA" id="ARBA00023316"/>
    </source>
</evidence>
<dbReference type="AlphaFoldDB" id="A0AAD9TMZ9"/>
<feature type="domain" description="Enolpyruvate transferase" evidence="16">
    <location>
        <begin position="28"/>
        <end position="440"/>
    </location>
</feature>
<dbReference type="GO" id="GO:0019277">
    <property type="term" value="P:UDP-N-acetylgalactosamine biosynthetic process"/>
    <property type="evidence" value="ECO:0007669"/>
    <property type="project" value="InterPro"/>
</dbReference>
<dbReference type="InterPro" id="IPR013792">
    <property type="entry name" value="RNA3'P_cycl/enolpyr_Trfase_a/b"/>
</dbReference>
<evidence type="ECO:0000256" key="10">
    <source>
        <dbReference type="ARBA" id="ARBA00038367"/>
    </source>
</evidence>
<comment type="caution">
    <text evidence="17">The sequence shown here is derived from an EMBL/GenBank/DDBJ whole genome shotgun (WGS) entry which is preliminary data.</text>
</comment>
<evidence type="ECO:0000256" key="3">
    <source>
        <dbReference type="ARBA" id="ARBA00022490"/>
    </source>
</evidence>
<accession>A0AAD9TMZ9</accession>
<evidence type="ECO:0000256" key="14">
    <source>
        <dbReference type="ARBA" id="ARBA00042842"/>
    </source>
</evidence>
<dbReference type="Gene3D" id="3.65.10.10">
    <property type="entry name" value="Enolpyruvate transferase domain"/>
    <property type="match status" value="2"/>
</dbReference>
<name>A0AAD9TMZ9_9ROSI</name>
<reference evidence="17" key="1">
    <citation type="journal article" date="2023" name="Plant J.">
        <title>Genome sequences and population genomics provide insights into the demographic history, inbreeding, and mutation load of two 'living fossil' tree species of Dipteronia.</title>
        <authorList>
            <person name="Feng Y."/>
            <person name="Comes H.P."/>
            <person name="Chen J."/>
            <person name="Zhu S."/>
            <person name="Lu R."/>
            <person name="Zhang X."/>
            <person name="Li P."/>
            <person name="Qiu J."/>
            <person name="Olsen K.M."/>
            <person name="Qiu Y."/>
        </authorList>
    </citation>
    <scope>NUCLEOTIDE SEQUENCE</scope>
    <source>
        <strain evidence="17">KIB01</strain>
    </source>
</reference>
<comment type="similarity">
    <text evidence="10">Belongs to the EPSP synthase family. MurA subfamily.</text>
</comment>
<keyword evidence="7" id="KW-0573">Peptidoglycan synthesis</keyword>
<evidence type="ECO:0000256" key="7">
    <source>
        <dbReference type="ARBA" id="ARBA00022984"/>
    </source>
</evidence>
<evidence type="ECO:0000256" key="15">
    <source>
        <dbReference type="ARBA" id="ARBA00047527"/>
    </source>
</evidence>
<evidence type="ECO:0000256" key="6">
    <source>
        <dbReference type="ARBA" id="ARBA00022960"/>
    </source>
</evidence>
<dbReference type="Pfam" id="PF00275">
    <property type="entry name" value="EPSP_synthase"/>
    <property type="match status" value="1"/>
</dbReference>
<evidence type="ECO:0000256" key="1">
    <source>
        <dbReference type="ARBA" id="ARBA00004496"/>
    </source>
</evidence>
<dbReference type="GO" id="GO:0008360">
    <property type="term" value="P:regulation of cell shape"/>
    <property type="evidence" value="ECO:0007669"/>
    <property type="project" value="UniProtKB-KW"/>
</dbReference>
<dbReference type="GO" id="GO:0008760">
    <property type="term" value="F:UDP-N-acetylglucosamine 1-carboxyvinyltransferase activity"/>
    <property type="evidence" value="ECO:0007669"/>
    <property type="project" value="UniProtKB-EC"/>
</dbReference>
<keyword evidence="3" id="KW-0963">Cytoplasm</keyword>
<protein>
    <recommendedName>
        <fullName evidence="12">UDP-N-acetylglucosamine 1-carboxyvinyltransferase</fullName>
        <ecNumber evidence="11">2.5.1.7</ecNumber>
    </recommendedName>
    <alternativeName>
        <fullName evidence="13">Enoylpyruvate transferase</fullName>
    </alternativeName>
    <alternativeName>
        <fullName evidence="14">UDP-N-acetylglucosamine enolpyruvyl transferase</fullName>
    </alternativeName>
</protein>
<gene>
    <name evidence="17" type="ORF">Ddye_026582</name>
</gene>
<keyword evidence="5" id="KW-0808">Transferase</keyword>
<evidence type="ECO:0000256" key="12">
    <source>
        <dbReference type="ARBA" id="ARBA00039754"/>
    </source>
</evidence>
<dbReference type="InterPro" id="IPR001986">
    <property type="entry name" value="Enolpyruvate_Tfrase_dom"/>
</dbReference>
<dbReference type="EC" id="2.5.1.7" evidence="11"/>
<organism evidence="17 18">
    <name type="scientific">Dipteronia dyeriana</name>
    <dbReference type="NCBI Taxonomy" id="168575"/>
    <lineage>
        <taxon>Eukaryota</taxon>
        <taxon>Viridiplantae</taxon>
        <taxon>Streptophyta</taxon>
        <taxon>Embryophyta</taxon>
        <taxon>Tracheophyta</taxon>
        <taxon>Spermatophyta</taxon>
        <taxon>Magnoliopsida</taxon>
        <taxon>eudicotyledons</taxon>
        <taxon>Gunneridae</taxon>
        <taxon>Pentapetalae</taxon>
        <taxon>rosids</taxon>
        <taxon>malvids</taxon>
        <taxon>Sapindales</taxon>
        <taxon>Sapindaceae</taxon>
        <taxon>Hippocastanoideae</taxon>
        <taxon>Acereae</taxon>
        <taxon>Dipteronia</taxon>
    </lineage>
</organism>
<evidence type="ECO:0000256" key="11">
    <source>
        <dbReference type="ARBA" id="ARBA00039108"/>
    </source>
</evidence>
<dbReference type="InterPro" id="IPR050068">
    <property type="entry name" value="MurA_subfamily"/>
</dbReference>
<dbReference type="CDD" id="cd01555">
    <property type="entry name" value="UdpNAET"/>
    <property type="match status" value="1"/>
</dbReference>
<dbReference type="GO" id="GO:0071555">
    <property type="term" value="P:cell wall organization"/>
    <property type="evidence" value="ECO:0007669"/>
    <property type="project" value="UniProtKB-KW"/>
</dbReference>
<dbReference type="SUPFAM" id="SSF55205">
    <property type="entry name" value="EPT/RTPC-like"/>
    <property type="match status" value="1"/>
</dbReference>
<dbReference type="PANTHER" id="PTHR43783:SF1">
    <property type="entry name" value="UDP-N-ACETYLGLUCOSAMINE 1-CARBOXYVINYLTRANSFERASE"/>
    <property type="match status" value="1"/>
</dbReference>
<keyword evidence="8" id="KW-0131">Cell cycle</keyword>
<evidence type="ECO:0000259" key="16">
    <source>
        <dbReference type="Pfam" id="PF00275"/>
    </source>
</evidence>
<evidence type="ECO:0000256" key="8">
    <source>
        <dbReference type="ARBA" id="ARBA00023306"/>
    </source>
</evidence>
<evidence type="ECO:0000256" key="2">
    <source>
        <dbReference type="ARBA" id="ARBA00004752"/>
    </source>
</evidence>
<dbReference type="InterPro" id="IPR036968">
    <property type="entry name" value="Enolpyruvate_Tfrase_sf"/>
</dbReference>
<comment type="pathway">
    <text evidence="2">Cell wall biogenesis; peptidoglycan biosynthesis.</text>
</comment>
<dbReference type="HAMAP" id="MF_00111">
    <property type="entry name" value="MurA"/>
    <property type="match status" value="1"/>
</dbReference>
<keyword evidence="4" id="KW-0132">Cell division</keyword>
<comment type="subcellular location">
    <subcellularLocation>
        <location evidence="1">Cytoplasm</location>
    </subcellularLocation>
</comment>
<evidence type="ECO:0000313" key="18">
    <source>
        <dbReference type="Proteomes" id="UP001280121"/>
    </source>
</evidence>
<keyword evidence="18" id="KW-1185">Reference proteome</keyword>
<comment type="catalytic activity">
    <reaction evidence="15">
        <text>phosphoenolpyruvate + UDP-N-acetyl-alpha-D-glucosamine = UDP-N-acetyl-3-O-(1-carboxyvinyl)-alpha-D-glucosamine + phosphate</text>
        <dbReference type="Rhea" id="RHEA:18681"/>
        <dbReference type="ChEBI" id="CHEBI:43474"/>
        <dbReference type="ChEBI" id="CHEBI:57705"/>
        <dbReference type="ChEBI" id="CHEBI:58702"/>
        <dbReference type="ChEBI" id="CHEBI:68483"/>
        <dbReference type="EC" id="2.5.1.7"/>
    </reaction>
</comment>
<dbReference type="GO" id="GO:0051301">
    <property type="term" value="P:cell division"/>
    <property type="evidence" value="ECO:0007669"/>
    <property type="project" value="UniProtKB-KW"/>
</dbReference>
<dbReference type="NCBIfam" id="TIGR01072">
    <property type="entry name" value="murA"/>
    <property type="match status" value="1"/>
</dbReference>
<sequence>MLKHCTVSVFLPQTHKIKTPTPQTLTITGPTTLSGHLTISGSKNSSLPLLAATLLCSNSSLLHNVPTNLTDTNAMLSILRSLGAKVEVGIGSGQILVNTDNVRSVEPCLEEMKKTRGGFFVIGPLLTRFGEAVVGLPGGCDIGERPVDLYIRGFRALGAVVELRDGKMLAHAANGKGLVGGTFHLDFPSVGATETLMMAACMADGVTTLSNVAKEPEVIDLARFLNDSGACVYGAGTDKLLIKGKCHLHGSEYVVPPDRIEAGSFMLAAAITRSCISMSPIIPSHLACLIDKLKIAGCRITQFNHETLEVSAMPTNVGDHMQGFDIKTGPFPGFPTDLQPPTMALLTTCRGSNIVEESVFEKRMSHVRELQKLGADIRVCGSTALVSGVEKGSALYGSRLVAADLRGGVSLVLAGLAAEGTTEIDGIAHIDRGYENLDTKLQLLGADIKRLIRSSRGPLCLWSAQREVELSQPLNPIFLSVSGTRSQILLRIQNFIT</sequence>
<evidence type="ECO:0000313" key="17">
    <source>
        <dbReference type="EMBL" id="KAK2638787.1"/>
    </source>
</evidence>
<dbReference type="NCBIfam" id="NF006873">
    <property type="entry name" value="PRK09369.1"/>
    <property type="match status" value="1"/>
</dbReference>
<evidence type="ECO:0000256" key="13">
    <source>
        <dbReference type="ARBA" id="ARBA00042443"/>
    </source>
</evidence>
<dbReference type="EMBL" id="JANJYI010000008">
    <property type="protein sequence ID" value="KAK2638787.1"/>
    <property type="molecule type" value="Genomic_DNA"/>
</dbReference>
<dbReference type="InterPro" id="IPR005750">
    <property type="entry name" value="UDP_GlcNAc_COvinyl_MurA"/>
</dbReference>
<keyword evidence="6" id="KW-0133">Cell shape</keyword>
<evidence type="ECO:0000256" key="4">
    <source>
        <dbReference type="ARBA" id="ARBA00022618"/>
    </source>
</evidence>
<dbReference type="PANTHER" id="PTHR43783">
    <property type="entry name" value="UDP-N-ACETYLGLUCOSAMINE 1-CARBOXYVINYLTRANSFERASE"/>
    <property type="match status" value="1"/>
</dbReference>
<keyword evidence="9" id="KW-0961">Cell wall biogenesis/degradation</keyword>
<evidence type="ECO:0000256" key="5">
    <source>
        <dbReference type="ARBA" id="ARBA00022679"/>
    </source>
</evidence>
<dbReference type="GO" id="GO:0005737">
    <property type="term" value="C:cytoplasm"/>
    <property type="evidence" value="ECO:0007669"/>
    <property type="project" value="UniProtKB-SubCell"/>
</dbReference>